<evidence type="ECO:0000256" key="2">
    <source>
        <dbReference type="SAM" id="Coils"/>
    </source>
</evidence>
<accession>A0A2K3E730</accession>
<dbReference type="InParanoid" id="A0A2K3E730"/>
<feature type="coiled-coil region" evidence="2">
    <location>
        <begin position="377"/>
        <end position="418"/>
    </location>
</feature>
<dbReference type="PANTHER" id="PTHR21549">
    <property type="entry name" value="MUTATED IN BLADDER CANCER 1"/>
    <property type="match status" value="1"/>
</dbReference>
<dbReference type="RefSeq" id="XP_042928624.1">
    <property type="nucleotide sequence ID" value="XM_043058710.1"/>
</dbReference>
<dbReference type="AlphaFoldDB" id="A0A2K3E730"/>
<dbReference type="EMBL" id="CM008962">
    <property type="protein sequence ID" value="PNW88574.1"/>
    <property type="molecule type" value="Genomic_DNA"/>
</dbReference>
<sequence length="552" mass="59516">MQQVEVPVIDIAPDQAKHEAKQWLNNYQHIRTRSQAVSAELGLGSGCEALRGKELSDAAHAASTTALQRLEKEVWAQVKQARKAVSAVTVTLTTARPGRPPPVEELAAAIDVADRVIGDVRDQQCAALESLYQEEAQLEAEIEAIGSRLDEELLQEQEQAAVRQQMGMLAAGPATARMADGPAGPSGAARSRPVSAGHRRPPSSSRERRMSGAGVRGGSGAGGGGGKGGGSSILAGAVGGGSGLAPEVEEYDEFTARHGPTGGWDAEDHEEFLAVLNSCGGDYTHAVAVVLERAVGYSRKEVMDHARWHMDLVDLDARKRAALERWRAAKQQQRAALAAQEAALFSDTSKQAQRERQRDQQQQLEEVLVGEAKKAMVARWKAEREEQQREAADAARARAEAAAAAKQAEVEARQAANKLRLQMVKEAKARQRRDVERRAAAEAAITSALSAPTPQQRQRVAERSAAAFQRRQSLLASQEAARGQRERVQAQLLEKVHVEAAPDPGRLLKGTAAHMQRVEAVRAEERRPQDSGFILHSARRITPGWRAGLAGA</sequence>
<dbReference type="STRING" id="3055.A0A2K3E730"/>
<feature type="coiled-coil region" evidence="2">
    <location>
        <begin position="121"/>
        <end position="148"/>
    </location>
</feature>
<organism evidence="4 5">
    <name type="scientific">Chlamydomonas reinhardtii</name>
    <name type="common">Chlamydomonas smithii</name>
    <dbReference type="NCBI Taxonomy" id="3055"/>
    <lineage>
        <taxon>Eukaryota</taxon>
        <taxon>Viridiplantae</taxon>
        <taxon>Chlorophyta</taxon>
        <taxon>core chlorophytes</taxon>
        <taxon>Chlorophyceae</taxon>
        <taxon>CS clade</taxon>
        <taxon>Chlamydomonadales</taxon>
        <taxon>Chlamydomonadaceae</taxon>
        <taxon>Chlamydomonas</taxon>
    </lineage>
</organism>
<evidence type="ECO:0000313" key="5">
    <source>
        <dbReference type="Proteomes" id="UP000006906"/>
    </source>
</evidence>
<dbReference type="GeneID" id="66052095"/>
<dbReference type="Gramene" id="PNW88574">
    <property type="protein sequence ID" value="PNW88574"/>
    <property type="gene ID" value="CHLRE_01g035250v5"/>
</dbReference>
<protein>
    <submittedName>
        <fullName evidence="4">Uncharacterized protein</fullName>
    </submittedName>
</protein>
<name>A0A2K3E730_CHLRE</name>
<dbReference type="Proteomes" id="UP000006906">
    <property type="component" value="Chromosome 1"/>
</dbReference>
<dbReference type="OrthoDB" id="2152435at2759"/>
<dbReference type="PANTHER" id="PTHR21549:SF0">
    <property type="entry name" value="COILED-COIL DOMAIN-CONTAINING PROTEIN 112"/>
    <property type="match status" value="1"/>
</dbReference>
<evidence type="ECO:0000256" key="1">
    <source>
        <dbReference type="ARBA" id="ARBA00023054"/>
    </source>
</evidence>
<evidence type="ECO:0000313" key="4">
    <source>
        <dbReference type="EMBL" id="PNW88574.1"/>
    </source>
</evidence>
<reference evidence="4 5" key="1">
    <citation type="journal article" date="2007" name="Science">
        <title>The Chlamydomonas genome reveals the evolution of key animal and plant functions.</title>
        <authorList>
            <person name="Merchant S.S."/>
            <person name="Prochnik S.E."/>
            <person name="Vallon O."/>
            <person name="Harris E.H."/>
            <person name="Karpowicz S.J."/>
            <person name="Witman G.B."/>
            <person name="Terry A."/>
            <person name="Salamov A."/>
            <person name="Fritz-Laylin L.K."/>
            <person name="Marechal-Drouard L."/>
            <person name="Marshall W.F."/>
            <person name="Qu L.H."/>
            <person name="Nelson D.R."/>
            <person name="Sanderfoot A.A."/>
            <person name="Spalding M.H."/>
            <person name="Kapitonov V.V."/>
            <person name="Ren Q."/>
            <person name="Ferris P."/>
            <person name="Lindquist E."/>
            <person name="Shapiro H."/>
            <person name="Lucas S.M."/>
            <person name="Grimwood J."/>
            <person name="Schmutz J."/>
            <person name="Cardol P."/>
            <person name="Cerutti H."/>
            <person name="Chanfreau G."/>
            <person name="Chen C.L."/>
            <person name="Cognat V."/>
            <person name="Croft M.T."/>
            <person name="Dent R."/>
            <person name="Dutcher S."/>
            <person name="Fernandez E."/>
            <person name="Fukuzawa H."/>
            <person name="Gonzalez-Ballester D."/>
            <person name="Gonzalez-Halphen D."/>
            <person name="Hallmann A."/>
            <person name="Hanikenne M."/>
            <person name="Hippler M."/>
            <person name="Inwood W."/>
            <person name="Jabbari K."/>
            <person name="Kalanon M."/>
            <person name="Kuras R."/>
            <person name="Lefebvre P.A."/>
            <person name="Lemaire S.D."/>
            <person name="Lobanov A.V."/>
            <person name="Lohr M."/>
            <person name="Manuell A."/>
            <person name="Meier I."/>
            <person name="Mets L."/>
            <person name="Mittag M."/>
            <person name="Mittelmeier T."/>
            <person name="Moroney J.V."/>
            <person name="Moseley J."/>
            <person name="Napoli C."/>
            <person name="Nedelcu A.M."/>
            <person name="Niyogi K."/>
            <person name="Novoselov S.V."/>
            <person name="Paulsen I.T."/>
            <person name="Pazour G."/>
            <person name="Purton S."/>
            <person name="Ral J.P."/>
            <person name="Riano-Pachon D.M."/>
            <person name="Riekhof W."/>
            <person name="Rymarquis L."/>
            <person name="Schroda M."/>
            <person name="Stern D."/>
            <person name="Umen J."/>
            <person name="Willows R."/>
            <person name="Wilson N."/>
            <person name="Zimmer S.L."/>
            <person name="Allmer J."/>
            <person name="Balk J."/>
            <person name="Bisova K."/>
            <person name="Chen C.J."/>
            <person name="Elias M."/>
            <person name="Gendler K."/>
            <person name="Hauser C."/>
            <person name="Lamb M.R."/>
            <person name="Ledford H."/>
            <person name="Long J.C."/>
            <person name="Minagawa J."/>
            <person name="Page M.D."/>
            <person name="Pan J."/>
            <person name="Pootakham W."/>
            <person name="Roje S."/>
            <person name="Rose A."/>
            <person name="Stahlberg E."/>
            <person name="Terauchi A.M."/>
            <person name="Yang P."/>
            <person name="Ball S."/>
            <person name="Bowler C."/>
            <person name="Dieckmann C.L."/>
            <person name="Gladyshev V.N."/>
            <person name="Green P."/>
            <person name="Jorgensen R."/>
            <person name="Mayfield S."/>
            <person name="Mueller-Roeber B."/>
            <person name="Rajamani S."/>
            <person name="Sayre R.T."/>
            <person name="Brokstein P."/>
            <person name="Dubchak I."/>
            <person name="Goodstein D."/>
            <person name="Hornick L."/>
            <person name="Huang Y.W."/>
            <person name="Jhaveri J."/>
            <person name="Luo Y."/>
            <person name="Martinez D."/>
            <person name="Ngau W.C."/>
            <person name="Otillar B."/>
            <person name="Poliakov A."/>
            <person name="Porter A."/>
            <person name="Szajkowski L."/>
            <person name="Werner G."/>
            <person name="Zhou K."/>
            <person name="Grigoriev I.V."/>
            <person name="Rokhsar D.S."/>
            <person name="Grossman A.R."/>
        </authorList>
    </citation>
    <scope>NUCLEOTIDE SEQUENCE [LARGE SCALE GENOMIC DNA]</scope>
    <source>
        <strain evidence="5">CC-503</strain>
    </source>
</reference>
<dbReference type="InterPro" id="IPR039902">
    <property type="entry name" value="CCDC148/CCDC112"/>
</dbReference>
<feature type="region of interest" description="Disordered" evidence="3">
    <location>
        <begin position="172"/>
        <end position="228"/>
    </location>
</feature>
<gene>
    <name evidence="4" type="ORF">CHLRE_01g035250v5</name>
</gene>
<keyword evidence="1 2" id="KW-0175">Coiled coil</keyword>
<proteinExistence type="predicted"/>
<evidence type="ECO:0000256" key="3">
    <source>
        <dbReference type="SAM" id="MobiDB-lite"/>
    </source>
</evidence>
<keyword evidence="5" id="KW-1185">Reference proteome</keyword>
<feature type="compositionally biased region" description="Gly residues" evidence="3">
    <location>
        <begin position="214"/>
        <end position="228"/>
    </location>
</feature>
<dbReference type="KEGG" id="cre:CHLRE_01g035250v5"/>